<gene>
    <name evidence="2" type="ORF">FPZ24_00025</name>
</gene>
<proteinExistence type="predicted"/>
<dbReference type="RefSeq" id="WP_146569137.1">
    <property type="nucleotide sequence ID" value="NZ_CP042306.1"/>
</dbReference>
<reference evidence="2 3" key="1">
    <citation type="submission" date="2019-07" db="EMBL/GenBank/DDBJ databases">
        <title>Full genome sequence of Sphingomonas sp. 4R-6-7(HKS19).</title>
        <authorList>
            <person name="Im W.-T."/>
        </authorList>
    </citation>
    <scope>NUCLEOTIDE SEQUENCE [LARGE SCALE GENOMIC DNA]</scope>
    <source>
        <strain evidence="2 3">HKS19</strain>
    </source>
</reference>
<evidence type="ECO:0000256" key="1">
    <source>
        <dbReference type="SAM" id="MobiDB-lite"/>
    </source>
</evidence>
<feature type="compositionally biased region" description="Low complexity" evidence="1">
    <location>
        <begin position="62"/>
        <end position="73"/>
    </location>
</feature>
<dbReference type="Proteomes" id="UP000315673">
    <property type="component" value="Chromosome"/>
</dbReference>
<name>A0A5B8LFW5_9SPHN</name>
<feature type="region of interest" description="Disordered" evidence="1">
    <location>
        <begin position="62"/>
        <end position="88"/>
    </location>
</feature>
<evidence type="ECO:0000313" key="3">
    <source>
        <dbReference type="Proteomes" id="UP000315673"/>
    </source>
</evidence>
<dbReference type="KEGG" id="spai:FPZ24_00025"/>
<keyword evidence="3" id="KW-1185">Reference proteome</keyword>
<dbReference type="OrthoDB" id="7409988at2"/>
<dbReference type="AlphaFoldDB" id="A0A5B8LFW5"/>
<dbReference type="EMBL" id="CP042306">
    <property type="protein sequence ID" value="QDZ06060.1"/>
    <property type="molecule type" value="Genomic_DNA"/>
</dbReference>
<protein>
    <submittedName>
        <fullName evidence="2">Uncharacterized protein</fullName>
    </submittedName>
</protein>
<organism evidence="2 3">
    <name type="scientific">Sphingomonas panacisoli</name>
    <dbReference type="NCBI Taxonomy" id="1813879"/>
    <lineage>
        <taxon>Bacteria</taxon>
        <taxon>Pseudomonadati</taxon>
        <taxon>Pseudomonadota</taxon>
        <taxon>Alphaproteobacteria</taxon>
        <taxon>Sphingomonadales</taxon>
        <taxon>Sphingomonadaceae</taxon>
        <taxon>Sphingomonas</taxon>
    </lineage>
</organism>
<sequence length="88" mass="9707">MSNALPGMVAAMANAYAPPPRRFTTSIRCTNCRPFSKRQPAEPIPEASYTIMANPDIAARQQSLMSQSMSRAQGDIASSRRSRRRSSF</sequence>
<evidence type="ECO:0000313" key="2">
    <source>
        <dbReference type="EMBL" id="QDZ06060.1"/>
    </source>
</evidence>
<accession>A0A5B8LFW5</accession>